<dbReference type="Proteomes" id="UP000250235">
    <property type="component" value="Unassembled WGS sequence"/>
</dbReference>
<keyword evidence="3" id="KW-1185">Reference proteome</keyword>
<organism evidence="2 3">
    <name type="scientific">Dorcoceras hygrometricum</name>
    <dbReference type="NCBI Taxonomy" id="472368"/>
    <lineage>
        <taxon>Eukaryota</taxon>
        <taxon>Viridiplantae</taxon>
        <taxon>Streptophyta</taxon>
        <taxon>Embryophyta</taxon>
        <taxon>Tracheophyta</taxon>
        <taxon>Spermatophyta</taxon>
        <taxon>Magnoliopsida</taxon>
        <taxon>eudicotyledons</taxon>
        <taxon>Gunneridae</taxon>
        <taxon>Pentapetalae</taxon>
        <taxon>asterids</taxon>
        <taxon>lamiids</taxon>
        <taxon>Lamiales</taxon>
        <taxon>Gesneriaceae</taxon>
        <taxon>Didymocarpoideae</taxon>
        <taxon>Trichosporeae</taxon>
        <taxon>Loxocarpinae</taxon>
        <taxon>Dorcoceras</taxon>
    </lineage>
</organism>
<keyword evidence="1" id="KW-0732">Signal</keyword>
<evidence type="ECO:0000256" key="1">
    <source>
        <dbReference type="SAM" id="SignalP"/>
    </source>
</evidence>
<accession>A0A2Z7C656</accession>
<gene>
    <name evidence="2" type="ORF">F511_32394</name>
</gene>
<reference evidence="2 3" key="1">
    <citation type="journal article" date="2015" name="Proc. Natl. Acad. Sci. U.S.A.">
        <title>The resurrection genome of Boea hygrometrica: A blueprint for survival of dehydration.</title>
        <authorList>
            <person name="Xiao L."/>
            <person name="Yang G."/>
            <person name="Zhang L."/>
            <person name="Yang X."/>
            <person name="Zhao S."/>
            <person name="Ji Z."/>
            <person name="Zhou Q."/>
            <person name="Hu M."/>
            <person name="Wang Y."/>
            <person name="Chen M."/>
            <person name="Xu Y."/>
            <person name="Jin H."/>
            <person name="Xiao X."/>
            <person name="Hu G."/>
            <person name="Bao F."/>
            <person name="Hu Y."/>
            <person name="Wan P."/>
            <person name="Li L."/>
            <person name="Deng X."/>
            <person name="Kuang T."/>
            <person name="Xiang C."/>
            <person name="Zhu J.K."/>
            <person name="Oliver M.J."/>
            <person name="He Y."/>
        </authorList>
    </citation>
    <scope>NUCLEOTIDE SEQUENCE [LARGE SCALE GENOMIC DNA]</scope>
    <source>
        <strain evidence="3">cv. XS01</strain>
    </source>
</reference>
<sequence>MAIMGGIKINWSKILLTTLKAMVVLSTKQDQVFEISDRVESVETKKFSGGTEKVGVIKVKRLEEVCTRADTFVQPTVKRKCTTFGKAAVRPTVPIQMTRPPKRKLILLDSDFEDPKPLPNEIKVSAHMYQTGMSRMKAKILAVPDEESLSLEDLTWTCRTRRAFPPSVMSREPLTEDLQVTKLDRLECQLVDPRFLESQFIL</sequence>
<evidence type="ECO:0000313" key="3">
    <source>
        <dbReference type="Proteomes" id="UP000250235"/>
    </source>
</evidence>
<evidence type="ECO:0000313" key="2">
    <source>
        <dbReference type="EMBL" id="KZV42312.1"/>
    </source>
</evidence>
<proteinExistence type="predicted"/>
<dbReference type="EMBL" id="KQ999169">
    <property type="protein sequence ID" value="KZV42312.1"/>
    <property type="molecule type" value="Genomic_DNA"/>
</dbReference>
<protein>
    <submittedName>
        <fullName evidence="2">Uncharacterized protein</fullName>
    </submittedName>
</protein>
<name>A0A2Z7C656_9LAMI</name>
<dbReference type="AlphaFoldDB" id="A0A2Z7C656"/>
<feature type="signal peptide" evidence="1">
    <location>
        <begin position="1"/>
        <end position="26"/>
    </location>
</feature>
<feature type="chain" id="PRO_5016373731" evidence="1">
    <location>
        <begin position="27"/>
        <end position="202"/>
    </location>
</feature>